<accession>A0A6C0JXL0</accession>
<sequence length="179" mass="21401">MQERKCVWIHGKHNVDGLEPNKTKRILLNAIEIEPSHDETIPLLQVGHPLYAKGLQRIQQKLNSYKHQDIKKNIYDKHTMISLDETYDKLCHQDTCHYCMKPIKIIYRQVRDPMQWTLDRLDNTKNHSNDNTVICCLKCNLRRGRIDNDKFFFTKRMCIITPKKKRIEFEPEPKNIMNN</sequence>
<dbReference type="EMBL" id="MN740705">
    <property type="protein sequence ID" value="QHU09107.1"/>
    <property type="molecule type" value="Genomic_DNA"/>
</dbReference>
<proteinExistence type="predicted"/>
<organism evidence="1">
    <name type="scientific">viral metagenome</name>
    <dbReference type="NCBI Taxonomy" id="1070528"/>
    <lineage>
        <taxon>unclassified sequences</taxon>
        <taxon>metagenomes</taxon>
        <taxon>organismal metagenomes</taxon>
    </lineage>
</organism>
<name>A0A6C0JXL0_9ZZZZ</name>
<evidence type="ECO:0000313" key="1">
    <source>
        <dbReference type="EMBL" id="QHU09107.1"/>
    </source>
</evidence>
<reference evidence="1" key="1">
    <citation type="journal article" date="2020" name="Nature">
        <title>Giant virus diversity and host interactions through global metagenomics.</title>
        <authorList>
            <person name="Schulz F."/>
            <person name="Roux S."/>
            <person name="Paez-Espino D."/>
            <person name="Jungbluth S."/>
            <person name="Walsh D.A."/>
            <person name="Denef V.J."/>
            <person name="McMahon K.D."/>
            <person name="Konstantinidis K.T."/>
            <person name="Eloe-Fadrosh E.A."/>
            <person name="Kyrpides N.C."/>
            <person name="Woyke T."/>
        </authorList>
    </citation>
    <scope>NUCLEOTIDE SEQUENCE</scope>
    <source>
        <strain evidence="1">GVMAG-S-1074260-58</strain>
    </source>
</reference>
<protein>
    <submittedName>
        <fullName evidence="1">Uncharacterized protein</fullName>
    </submittedName>
</protein>
<dbReference type="Gene3D" id="3.30.40.220">
    <property type="match status" value="1"/>
</dbReference>
<dbReference type="AlphaFoldDB" id="A0A6C0JXL0"/>